<comment type="cofactor">
    <cofactor evidence="1">
        <name>[2Fe-2S] cluster</name>
        <dbReference type="ChEBI" id="CHEBI:190135"/>
    </cofactor>
</comment>
<protein>
    <submittedName>
        <fullName evidence="3">Rieske Fe-S domain containing</fullName>
    </submittedName>
</protein>
<evidence type="ECO:0000313" key="4">
    <source>
        <dbReference type="Proteomes" id="UP000001811"/>
    </source>
</evidence>
<keyword evidence="4" id="KW-1185">Reference proteome</keyword>
<name>A0A5F9D5W9_RABIT</name>
<dbReference type="Ensembl" id="ENSOCUT00000038186.1">
    <property type="protein sequence ID" value="ENSOCUP00000041120.1"/>
    <property type="gene ID" value="ENSOCUG00000010889.4"/>
</dbReference>
<reference evidence="3 4" key="1">
    <citation type="journal article" date="2011" name="Nature">
        <title>A high-resolution map of human evolutionary constraint using 29 mammals.</title>
        <authorList>
            <person name="Lindblad-Toh K."/>
            <person name="Garber M."/>
            <person name="Zuk O."/>
            <person name="Lin M.F."/>
            <person name="Parker B.J."/>
            <person name="Washietl S."/>
            <person name="Kheradpour P."/>
            <person name="Ernst J."/>
            <person name="Jordan G."/>
            <person name="Mauceli E."/>
            <person name="Ward L.D."/>
            <person name="Lowe C.B."/>
            <person name="Holloway A.K."/>
            <person name="Clamp M."/>
            <person name="Gnerre S."/>
            <person name="Alfoldi J."/>
            <person name="Beal K."/>
            <person name="Chang J."/>
            <person name="Clawson H."/>
            <person name="Cuff J."/>
            <person name="Di Palma F."/>
            <person name="Fitzgerald S."/>
            <person name="Flicek P."/>
            <person name="Guttman M."/>
            <person name="Hubisz M.J."/>
            <person name="Jaffe D.B."/>
            <person name="Jungreis I."/>
            <person name="Kent W.J."/>
            <person name="Kostka D."/>
            <person name="Lara M."/>
            <person name="Martins A.L."/>
            <person name="Massingham T."/>
            <person name="Moltke I."/>
            <person name="Raney B.J."/>
            <person name="Rasmussen M.D."/>
            <person name="Robinson J."/>
            <person name="Stark A."/>
            <person name="Vilella A.J."/>
            <person name="Wen J."/>
            <person name="Xie X."/>
            <person name="Zody M.C."/>
            <person name="Baldwin J."/>
            <person name="Bloom T."/>
            <person name="Chin C.W."/>
            <person name="Heiman D."/>
            <person name="Nicol R."/>
            <person name="Nusbaum C."/>
            <person name="Young S."/>
            <person name="Wilkinson J."/>
            <person name="Worley K.C."/>
            <person name="Kovar C.L."/>
            <person name="Muzny D.M."/>
            <person name="Gibbs R.A."/>
            <person name="Cree A."/>
            <person name="Dihn H.H."/>
            <person name="Fowler G."/>
            <person name="Jhangiani S."/>
            <person name="Joshi V."/>
            <person name="Lee S."/>
            <person name="Lewis L.R."/>
            <person name="Nazareth L.V."/>
            <person name="Okwuonu G."/>
            <person name="Santibanez J."/>
            <person name="Warren W.C."/>
            <person name="Mardis E.R."/>
            <person name="Weinstock G.M."/>
            <person name="Wilson R.K."/>
            <person name="Delehaunty K."/>
            <person name="Dooling D."/>
            <person name="Fronik C."/>
            <person name="Fulton L."/>
            <person name="Fulton B."/>
            <person name="Graves T."/>
            <person name="Minx P."/>
            <person name="Sodergren E."/>
            <person name="Birney E."/>
            <person name="Margulies E.H."/>
            <person name="Herrero J."/>
            <person name="Green E.D."/>
            <person name="Haussler D."/>
            <person name="Siepel A."/>
            <person name="Goldman N."/>
            <person name="Pollard K.S."/>
            <person name="Pedersen J.S."/>
            <person name="Lander E.S."/>
            <person name="Kellis M."/>
        </authorList>
    </citation>
    <scope>NUCLEOTIDE SEQUENCE [LARGE SCALE GENOMIC DNA]</scope>
    <source>
        <strain evidence="3 4">Thorbecke inbred</strain>
    </source>
</reference>
<dbReference type="EMBL" id="AAGW02043538">
    <property type="status" value="NOT_ANNOTATED_CDS"/>
    <property type="molecule type" value="Genomic_DNA"/>
</dbReference>
<organism evidence="3 4">
    <name type="scientific">Oryctolagus cuniculus</name>
    <name type="common">Rabbit</name>
    <dbReference type="NCBI Taxonomy" id="9986"/>
    <lineage>
        <taxon>Eukaryota</taxon>
        <taxon>Metazoa</taxon>
        <taxon>Chordata</taxon>
        <taxon>Craniata</taxon>
        <taxon>Vertebrata</taxon>
        <taxon>Euteleostomi</taxon>
        <taxon>Mammalia</taxon>
        <taxon>Eutheria</taxon>
        <taxon>Euarchontoglires</taxon>
        <taxon>Glires</taxon>
        <taxon>Lagomorpha</taxon>
        <taxon>Leporidae</taxon>
        <taxon>Oryctolagus</taxon>
    </lineage>
</organism>
<sequence>MDADGTQQAPEQQEYSSVCVGTEEDLKRRERMTAVVHDREVVIFYHGGEYHAMDIRCYRFRWPSMYRLPLA</sequence>
<evidence type="ECO:0000259" key="2">
    <source>
        <dbReference type="Pfam" id="PF22543"/>
    </source>
</evidence>
<dbReference type="Proteomes" id="UP000001811">
    <property type="component" value="Chromosome 11"/>
</dbReference>
<accession>A0A5F9D5W9</accession>
<dbReference type="GO" id="GO:0051537">
    <property type="term" value="F:2 iron, 2 sulfur cluster binding"/>
    <property type="evidence" value="ECO:0007669"/>
    <property type="project" value="InterPro"/>
</dbReference>
<evidence type="ECO:0000256" key="1">
    <source>
        <dbReference type="ARBA" id="ARBA00034078"/>
    </source>
</evidence>
<dbReference type="PANTHER" id="PTHR21496">
    <property type="entry name" value="FERREDOXIN-RELATED"/>
    <property type="match status" value="1"/>
</dbReference>
<dbReference type="AlphaFoldDB" id="A0A5F9D5W9"/>
<dbReference type="PANTHER" id="PTHR21496:SF0">
    <property type="entry name" value="RIESKE DOMAIN-CONTAINING PROTEIN"/>
    <property type="match status" value="1"/>
</dbReference>
<evidence type="ECO:0000313" key="3">
    <source>
        <dbReference type="Ensembl" id="ENSOCUP00000041120.1"/>
    </source>
</evidence>
<dbReference type="InterPro" id="IPR036922">
    <property type="entry name" value="Rieske_2Fe-2S_sf"/>
</dbReference>
<dbReference type="SUPFAM" id="SSF50022">
    <property type="entry name" value="ISP domain"/>
    <property type="match status" value="1"/>
</dbReference>
<reference evidence="3" key="3">
    <citation type="submission" date="2025-09" db="UniProtKB">
        <authorList>
            <consortium name="Ensembl"/>
        </authorList>
    </citation>
    <scope>IDENTIFICATION</scope>
    <source>
        <strain evidence="3">Thorbecke</strain>
    </source>
</reference>
<proteinExistence type="predicted"/>
<dbReference type="GeneTree" id="ENSGT00390000018225"/>
<dbReference type="Gene3D" id="2.102.10.10">
    <property type="entry name" value="Rieske [2Fe-2S] iron-sulphur domain"/>
    <property type="match status" value="1"/>
</dbReference>
<dbReference type="Bgee" id="ENSOCUG00000010889">
    <property type="expression patterns" value="Expressed in blood and 16 other cell types or tissues"/>
</dbReference>
<gene>
    <name evidence="3" type="primary">RFESD</name>
</gene>
<dbReference type="Pfam" id="PF22543">
    <property type="entry name" value="Rieske_4"/>
    <property type="match status" value="1"/>
</dbReference>
<dbReference type="InterPro" id="IPR054716">
    <property type="entry name" value="Sol_Rieske_ferrdox_dom"/>
</dbReference>
<reference evidence="3" key="2">
    <citation type="submission" date="2025-08" db="UniProtKB">
        <authorList>
            <consortium name="Ensembl"/>
        </authorList>
    </citation>
    <scope>IDENTIFICATION</scope>
    <source>
        <strain evidence="3">Thorbecke</strain>
    </source>
</reference>
<feature type="domain" description="Soluble Rieske-type ferredoxin" evidence="2">
    <location>
        <begin position="18"/>
        <end position="60"/>
    </location>
</feature>